<evidence type="ECO:0000313" key="1">
    <source>
        <dbReference type="EMBL" id="KAG4306338.1"/>
    </source>
</evidence>
<evidence type="ECO:0000313" key="2">
    <source>
        <dbReference type="Proteomes" id="UP000768646"/>
    </source>
</evidence>
<comment type="caution">
    <text evidence="1">The sequence shown here is derived from an EMBL/GenBank/DDBJ whole genome shotgun (WGS) entry which is preliminary data.</text>
</comment>
<sequence>MTDINACISIIPPFEHSKLYTHSFEKKNSSNSFLKPYCAWNVNKDMSNVSSIFKEKIKWDSLSFKTENFNKGIGFYESSHKLEQNKNKSCQQIESKKHSESKSNDYDLKHVSVSIDNERVSKNCEILCNNFTNELTLPIVTDSQEITYYKPFATEKNNESLSFSESGDKEVEPKFVLKNKTSKFTMSPIARNPFPMTITGKSVISGLSSDNTLLRTCFRAGEALKVFNHQQNSMILYFIEFFGIIKESNDKKEYITYVVGDLFHPLRGPYIYASYYNNHTMFKFQNGEIVRILGIFKKKRGIKNELRAVKICTSTWEEIQRIKDTIK</sequence>
<name>A0ACB7CGU0_9ASCO</name>
<accession>A0ACB7CGU0</accession>
<dbReference type="Proteomes" id="UP000768646">
    <property type="component" value="Unassembled WGS sequence"/>
</dbReference>
<gene>
    <name evidence="1" type="ORF">PORY_000326</name>
</gene>
<organism evidence="1 2">
    <name type="scientific">Pneumocystis oryctolagi</name>
    <dbReference type="NCBI Taxonomy" id="42067"/>
    <lineage>
        <taxon>Eukaryota</taxon>
        <taxon>Fungi</taxon>
        <taxon>Dikarya</taxon>
        <taxon>Ascomycota</taxon>
        <taxon>Taphrinomycotina</taxon>
        <taxon>Pneumocystomycetes</taxon>
        <taxon>Pneumocystaceae</taxon>
        <taxon>Pneumocystis</taxon>
    </lineage>
</organism>
<protein>
    <submittedName>
        <fullName evidence="1">Uncharacterized protein</fullName>
    </submittedName>
</protein>
<keyword evidence="2" id="KW-1185">Reference proteome</keyword>
<dbReference type="EMBL" id="JABTEG010000001">
    <property type="protein sequence ID" value="KAG4306338.1"/>
    <property type="molecule type" value="Genomic_DNA"/>
</dbReference>
<proteinExistence type="predicted"/>
<reference evidence="1 2" key="1">
    <citation type="journal article" date="2021" name="Commun. Biol.">
        <title>Genomic insights into the host specific adaptation of the Pneumocystis genus.</title>
        <authorList>
            <person name="Cisse O.H."/>
            <person name="Ma L."/>
            <person name="Dekker J.P."/>
            <person name="Khil P.P."/>
            <person name="Youn J.-H."/>
            <person name="Brenchley J.M."/>
            <person name="Blair R."/>
            <person name="Pahar B."/>
            <person name="Chabe M."/>
            <person name="Van Rompay K.K.A."/>
            <person name="Keesler R."/>
            <person name="Sukura A."/>
            <person name="Hirsch V."/>
            <person name="Kutty G."/>
            <person name="Liu Y."/>
            <person name="Peng L."/>
            <person name="Chen J."/>
            <person name="Song J."/>
            <person name="Weissenbacher-Lang C."/>
            <person name="Xu J."/>
            <person name="Upham N.S."/>
            <person name="Stajich J.E."/>
            <person name="Cuomo C.A."/>
            <person name="Cushion M.T."/>
            <person name="Kovacs J.A."/>
        </authorList>
    </citation>
    <scope>NUCLEOTIDE SEQUENCE [LARGE SCALE GENOMIC DNA]</scope>
    <source>
        <strain evidence="1 2">RABM</strain>
    </source>
</reference>